<evidence type="ECO:0000313" key="2">
    <source>
        <dbReference type="EMBL" id="SMY07516.1"/>
    </source>
</evidence>
<feature type="domain" description="Aminoglycoside phosphotransferase" evidence="1">
    <location>
        <begin position="19"/>
        <end position="237"/>
    </location>
</feature>
<dbReference type="Proteomes" id="UP000201613">
    <property type="component" value="Unassembled WGS sequence"/>
</dbReference>
<dbReference type="SUPFAM" id="SSF56112">
    <property type="entry name" value="Protein kinase-like (PK-like)"/>
    <property type="match status" value="1"/>
</dbReference>
<reference evidence="2 3" key="1">
    <citation type="submission" date="2017-05" db="EMBL/GenBank/DDBJ databases">
        <authorList>
            <person name="Song R."/>
            <person name="Chenine A.L."/>
            <person name="Ruprecht R.M."/>
        </authorList>
    </citation>
    <scope>NUCLEOTIDE SEQUENCE [LARGE SCALE GENOMIC DNA]</scope>
    <source>
        <strain evidence="2 3">CECT 8899</strain>
    </source>
</reference>
<name>A0A238LEY3_9RHOB</name>
<protein>
    <submittedName>
        <fullName evidence="2">Choline/ethanolamine kinase</fullName>
    </submittedName>
</protein>
<dbReference type="GO" id="GO:0006646">
    <property type="term" value="P:phosphatidylethanolamine biosynthetic process"/>
    <property type="evidence" value="ECO:0007669"/>
    <property type="project" value="TreeGrafter"/>
</dbReference>
<gene>
    <name evidence="2" type="ORF">LOM8899_01652</name>
</gene>
<dbReference type="RefSeq" id="WP_093991706.1">
    <property type="nucleotide sequence ID" value="NZ_FXZK01000002.1"/>
</dbReference>
<dbReference type="OrthoDB" id="179763at2"/>
<dbReference type="PANTHER" id="PTHR22603">
    <property type="entry name" value="CHOLINE/ETHANOALAMINE KINASE"/>
    <property type="match status" value="1"/>
</dbReference>
<evidence type="ECO:0000313" key="3">
    <source>
        <dbReference type="Proteomes" id="UP000201613"/>
    </source>
</evidence>
<keyword evidence="2" id="KW-0808">Transferase</keyword>
<dbReference type="PANTHER" id="PTHR22603:SF66">
    <property type="entry name" value="ETHANOLAMINE KINASE"/>
    <property type="match status" value="1"/>
</dbReference>
<dbReference type="InterPro" id="IPR002575">
    <property type="entry name" value="Aminoglycoside_PTrfase"/>
</dbReference>
<keyword evidence="2" id="KW-0418">Kinase</keyword>
<dbReference type="Gene3D" id="3.90.1200.10">
    <property type="match status" value="1"/>
</dbReference>
<dbReference type="AlphaFoldDB" id="A0A238LEY3"/>
<organism evidence="2 3">
    <name type="scientific">Flavimaricola marinus</name>
    <dbReference type="NCBI Taxonomy" id="1819565"/>
    <lineage>
        <taxon>Bacteria</taxon>
        <taxon>Pseudomonadati</taxon>
        <taxon>Pseudomonadota</taxon>
        <taxon>Alphaproteobacteria</taxon>
        <taxon>Rhodobacterales</taxon>
        <taxon>Paracoccaceae</taxon>
        <taxon>Flavimaricola</taxon>
    </lineage>
</organism>
<dbReference type="CDD" id="cd05151">
    <property type="entry name" value="ChoK-like"/>
    <property type="match status" value="1"/>
</dbReference>
<dbReference type="GO" id="GO:0004305">
    <property type="term" value="F:ethanolamine kinase activity"/>
    <property type="evidence" value="ECO:0007669"/>
    <property type="project" value="TreeGrafter"/>
</dbReference>
<dbReference type="InterPro" id="IPR011009">
    <property type="entry name" value="Kinase-like_dom_sf"/>
</dbReference>
<sequence>MTGIEKAMGLSCWVAPHDATPLDGGITNENIRISDQGRDYVVRLGGDIPEHMVMRWNELSVSRAAHAAGIAPGVHHHEAGVLVLDFVEATALSETDLHDEAMLLQTVDLVRRLHGEGPLHLRGPVLTFWVFHILRDYAGTLRSLASDHVPKLDELLDQARDLERAVGPVDLVLGHNDLLPANILRGPDRLWLIDWEYAGFNSPLFDLGGLATNADLGQEAEAAMLTRYFGTRPSAALWHSYSAMKCASLLRETMWSMVSERTSALDFDYADYTAKNLERYARAYAQFKTKERP</sequence>
<keyword evidence="3" id="KW-1185">Reference proteome</keyword>
<dbReference type="EMBL" id="FXZK01000002">
    <property type="protein sequence ID" value="SMY07516.1"/>
    <property type="molecule type" value="Genomic_DNA"/>
</dbReference>
<dbReference type="Gene3D" id="3.30.200.20">
    <property type="entry name" value="Phosphorylase Kinase, domain 1"/>
    <property type="match status" value="1"/>
</dbReference>
<proteinExistence type="predicted"/>
<dbReference type="GO" id="GO:0005737">
    <property type="term" value="C:cytoplasm"/>
    <property type="evidence" value="ECO:0007669"/>
    <property type="project" value="TreeGrafter"/>
</dbReference>
<accession>A0A238LEY3</accession>
<dbReference type="Pfam" id="PF01636">
    <property type="entry name" value="APH"/>
    <property type="match status" value="1"/>
</dbReference>
<evidence type="ECO:0000259" key="1">
    <source>
        <dbReference type="Pfam" id="PF01636"/>
    </source>
</evidence>